<evidence type="ECO:0000256" key="20">
    <source>
        <dbReference type="PIRSR" id="PIRSR000006-1"/>
    </source>
</evidence>
<dbReference type="GO" id="GO:0016491">
    <property type="term" value="F:oxidoreductase activity"/>
    <property type="evidence" value="ECO:0007669"/>
    <property type="project" value="UniProtKB-KW"/>
</dbReference>
<dbReference type="AlphaFoldDB" id="A0A2S9K7X7"/>
<dbReference type="GO" id="GO:1902600">
    <property type="term" value="P:proton transmembrane transport"/>
    <property type="evidence" value="ECO:0007669"/>
    <property type="project" value="UniProtKB-KW"/>
</dbReference>
<evidence type="ECO:0000256" key="9">
    <source>
        <dbReference type="ARBA" id="ARBA00022692"/>
    </source>
</evidence>
<protein>
    <recommendedName>
        <fullName evidence="19">Cbb3-type cytochrome c oxidase subunit</fullName>
    </recommendedName>
</protein>
<feature type="binding site" description="axial binding residue" evidence="20">
    <location>
        <position position="145"/>
    </location>
    <ligand>
        <name>heme c</name>
        <dbReference type="ChEBI" id="CHEBI:61717"/>
        <label>1</label>
    </ligand>
    <ligandPart>
        <name>Fe</name>
        <dbReference type="ChEBI" id="CHEBI:18248"/>
    </ligandPart>
</feature>
<evidence type="ECO:0000256" key="2">
    <source>
        <dbReference type="ARBA" id="ARBA00004673"/>
    </source>
</evidence>
<feature type="transmembrane region" description="Helical" evidence="22">
    <location>
        <begin position="9"/>
        <end position="29"/>
    </location>
</feature>
<evidence type="ECO:0000256" key="16">
    <source>
        <dbReference type="ARBA" id="ARBA00023004"/>
    </source>
</evidence>
<dbReference type="EMBL" id="PVLQ01000012">
    <property type="protein sequence ID" value="PRD66507.1"/>
    <property type="molecule type" value="Genomic_DNA"/>
</dbReference>
<comment type="subcellular location">
    <subcellularLocation>
        <location evidence="1 19">Cell inner membrane</location>
    </subcellularLocation>
</comment>
<reference evidence="24 25" key="1">
    <citation type="submission" date="2018-03" db="EMBL/GenBank/DDBJ databases">
        <title>Comparative genomics illustrates the genes involved in a hyperalkaliphilic mechanisms of Serpentinomonas isolated from highly-alkaline calcium-rich serpentinized springs.</title>
        <authorList>
            <person name="Suzuki S."/>
            <person name="Ishii S."/>
            <person name="Walworth N."/>
            <person name="Bird L."/>
            <person name="Kuenen J.G."/>
            <person name="Nealson K.H."/>
        </authorList>
    </citation>
    <scope>NUCLEOTIDE SEQUENCE [LARGE SCALE GENOMIC DNA]</scope>
    <source>
        <strain evidence="24 25">P1</strain>
    </source>
</reference>
<comment type="similarity">
    <text evidence="3 19">Belongs to the CcoP / FixP family.</text>
</comment>
<comment type="pathway">
    <text evidence="2 19">Energy metabolism; oxidative phosphorylation.</text>
</comment>
<dbReference type="InterPro" id="IPR038414">
    <property type="entry name" value="CcoP_N_sf"/>
</dbReference>
<keyword evidence="25" id="KW-1185">Reference proteome</keyword>
<sequence>MTDFVNSFWAWYVTVIVIVSIIYCVWVLWSNGKVKFNPGNTTGHVWDGNLQEMNNPLPKWWVGLFWITIVFAIGYTFLYPTIGISNGQLGWSSAGQHAKEGEKLRALIAPVYEKFKGMPVEELAKDPKAQLIGDRLYQNFCAQCHGADARGGKGFPNLTDSDWLGDGTAAHIKNTIANGRQGVMPPMAAAVGTPDDVRNVAEYVLSLSGSASDPVRAALGKEKFVACAACHGADGKGNPAVGAPNLTDNIWLHGFGADFIVKMINEGKTNVMPAQLSKLTEDQLHVLTGYVWGLSHPSK</sequence>
<keyword evidence="4 19" id="KW-0813">Transport</keyword>
<dbReference type="GO" id="GO:0020037">
    <property type="term" value="F:heme binding"/>
    <property type="evidence" value="ECO:0007669"/>
    <property type="project" value="InterPro"/>
</dbReference>
<dbReference type="InterPro" id="IPR032858">
    <property type="entry name" value="CcoP_N"/>
</dbReference>
<feature type="transmembrane region" description="Helical" evidence="22">
    <location>
        <begin position="60"/>
        <end position="79"/>
    </location>
</feature>
<feature type="binding site" description="axial binding residue" evidence="20">
    <location>
        <position position="184"/>
    </location>
    <ligand>
        <name>heme c</name>
        <dbReference type="ChEBI" id="CHEBI:61717"/>
        <label>2</label>
    </ligand>
    <ligandPart>
        <name>Fe</name>
        <dbReference type="ChEBI" id="CHEBI:18248"/>
    </ligandPart>
</feature>
<keyword evidence="8 19" id="KW-0679">Respiratory chain</keyword>
<evidence type="ECO:0000259" key="23">
    <source>
        <dbReference type="PROSITE" id="PS51007"/>
    </source>
</evidence>
<keyword evidence="7 19" id="KW-0349">Heme</keyword>
<comment type="subunit">
    <text evidence="19">Component of the cbb3-type cytochrome c oxidase.</text>
</comment>
<dbReference type="OrthoDB" id="9811281at2"/>
<dbReference type="PIRSF" id="PIRSF000006">
    <property type="entry name" value="Cbb3-Cox_fixP"/>
    <property type="match status" value="1"/>
</dbReference>
<evidence type="ECO:0000256" key="21">
    <source>
        <dbReference type="PIRSR" id="PIRSR000006-2"/>
    </source>
</evidence>
<feature type="domain" description="Cytochrome c" evidence="23">
    <location>
        <begin position="215"/>
        <end position="295"/>
    </location>
</feature>
<feature type="binding site" description="axial binding residue" evidence="20">
    <location>
        <position position="231"/>
    </location>
    <ligand>
        <name>heme c</name>
        <dbReference type="ChEBI" id="CHEBI:61717"/>
        <label>2</label>
    </ligand>
    <ligandPart>
        <name>Fe</name>
        <dbReference type="ChEBI" id="CHEBI:18248"/>
    </ligandPart>
</feature>
<evidence type="ECO:0000256" key="22">
    <source>
        <dbReference type="SAM" id="Phobius"/>
    </source>
</evidence>
<dbReference type="GO" id="GO:0005886">
    <property type="term" value="C:plasma membrane"/>
    <property type="evidence" value="ECO:0007669"/>
    <property type="project" value="UniProtKB-SubCell"/>
</dbReference>
<keyword evidence="13 19" id="KW-0249">Electron transport</keyword>
<dbReference type="InterPro" id="IPR050597">
    <property type="entry name" value="Cytochrome_c_Oxidase_Subunit"/>
</dbReference>
<evidence type="ECO:0000256" key="13">
    <source>
        <dbReference type="ARBA" id="ARBA00022982"/>
    </source>
</evidence>
<evidence type="ECO:0000256" key="15">
    <source>
        <dbReference type="ARBA" id="ARBA00023002"/>
    </source>
</evidence>
<keyword evidence="11" id="KW-0677">Repeat</keyword>
<dbReference type="Proteomes" id="UP000238589">
    <property type="component" value="Unassembled WGS sequence"/>
</dbReference>
<name>A0A2S9K7X7_9BURK</name>
<dbReference type="Gene3D" id="6.10.280.130">
    <property type="match status" value="1"/>
</dbReference>
<evidence type="ECO:0000256" key="10">
    <source>
        <dbReference type="ARBA" id="ARBA00022723"/>
    </source>
</evidence>
<keyword evidence="5 19" id="KW-1003">Cell membrane</keyword>
<evidence type="ECO:0000256" key="14">
    <source>
        <dbReference type="ARBA" id="ARBA00022989"/>
    </source>
</evidence>
<keyword evidence="16 19" id="KW-0408">Iron</keyword>
<keyword evidence="10 19" id="KW-0479">Metal-binding</keyword>
<feature type="binding site" description="axial binding residue" evidence="20">
    <location>
        <position position="272"/>
    </location>
    <ligand>
        <name>heme c</name>
        <dbReference type="ChEBI" id="CHEBI:61717"/>
        <label>1</label>
    </ligand>
    <ligandPart>
        <name>Fe</name>
        <dbReference type="ChEBI" id="CHEBI:18248"/>
    </ligandPart>
</feature>
<keyword evidence="9 22" id="KW-0812">Transmembrane</keyword>
<dbReference type="InterPro" id="IPR036909">
    <property type="entry name" value="Cyt_c-like_dom_sf"/>
</dbReference>
<keyword evidence="12 19" id="KW-0375">Hydrogen ion transport</keyword>
<evidence type="ECO:0000256" key="18">
    <source>
        <dbReference type="ARBA" id="ARBA00023136"/>
    </source>
</evidence>
<dbReference type="Pfam" id="PF13442">
    <property type="entry name" value="Cytochrome_CBB3"/>
    <property type="match status" value="2"/>
</dbReference>
<dbReference type="UniPathway" id="UPA00705"/>
<proteinExistence type="inferred from homology"/>
<evidence type="ECO:0000256" key="11">
    <source>
        <dbReference type="ARBA" id="ARBA00022737"/>
    </source>
</evidence>
<feature type="binding site" description="covalent" evidence="21">
    <location>
        <position position="230"/>
    </location>
    <ligand>
        <name>heme c</name>
        <dbReference type="ChEBI" id="CHEBI:61717"/>
        <label>2</label>
    </ligand>
</feature>
<dbReference type="InterPro" id="IPR004678">
    <property type="entry name" value="Cyt_c_oxidase_cbb3_su3"/>
</dbReference>
<feature type="binding site" description="covalent" evidence="21">
    <location>
        <position position="144"/>
    </location>
    <ligand>
        <name>heme c</name>
        <dbReference type="ChEBI" id="CHEBI:61717"/>
        <label>1</label>
    </ligand>
</feature>
<dbReference type="GO" id="GO:0006119">
    <property type="term" value="P:oxidative phosphorylation"/>
    <property type="evidence" value="ECO:0007669"/>
    <property type="project" value="UniProtKB-UniPathway"/>
</dbReference>
<gene>
    <name evidence="24" type="primary">ccoP</name>
    <name evidence="24" type="ORF">C6P64_04295</name>
</gene>
<dbReference type="PROSITE" id="PS51007">
    <property type="entry name" value="CYTC"/>
    <property type="match status" value="2"/>
</dbReference>
<dbReference type="Pfam" id="PF14715">
    <property type="entry name" value="FixP_N"/>
    <property type="match status" value="1"/>
</dbReference>
<evidence type="ECO:0000256" key="19">
    <source>
        <dbReference type="PIRNR" id="PIRNR000006"/>
    </source>
</evidence>
<keyword evidence="6 19" id="KW-0997">Cell inner membrane</keyword>
<evidence type="ECO:0000313" key="24">
    <source>
        <dbReference type="EMBL" id="PRD66507.1"/>
    </source>
</evidence>
<comment type="caution">
    <text evidence="24">The sequence shown here is derived from an EMBL/GenBank/DDBJ whole genome shotgun (WGS) entry which is preliminary data.</text>
</comment>
<evidence type="ECO:0000256" key="4">
    <source>
        <dbReference type="ARBA" id="ARBA00022448"/>
    </source>
</evidence>
<evidence type="ECO:0000256" key="12">
    <source>
        <dbReference type="ARBA" id="ARBA00022781"/>
    </source>
</evidence>
<dbReference type="RefSeq" id="WP_105747347.1">
    <property type="nucleotide sequence ID" value="NZ_PVLQ01000012.1"/>
</dbReference>
<feature type="binding site" description="covalent" evidence="21">
    <location>
        <position position="141"/>
    </location>
    <ligand>
        <name>heme c</name>
        <dbReference type="ChEBI" id="CHEBI:61717"/>
        <label>1</label>
    </ligand>
</feature>
<comment type="cofactor">
    <cofactor evidence="19 21">
        <name>heme c</name>
        <dbReference type="ChEBI" id="CHEBI:61717"/>
    </cofactor>
    <text evidence="19 21">Binds 2 heme C groups per subunit.</text>
</comment>
<evidence type="ECO:0000256" key="1">
    <source>
        <dbReference type="ARBA" id="ARBA00004533"/>
    </source>
</evidence>
<evidence type="ECO:0000256" key="8">
    <source>
        <dbReference type="ARBA" id="ARBA00022660"/>
    </source>
</evidence>
<accession>A0A2S9K7X7</accession>
<keyword evidence="14 22" id="KW-1133">Transmembrane helix</keyword>
<evidence type="ECO:0000256" key="5">
    <source>
        <dbReference type="ARBA" id="ARBA00022475"/>
    </source>
</evidence>
<dbReference type="Gene3D" id="1.10.760.10">
    <property type="entry name" value="Cytochrome c-like domain"/>
    <property type="match status" value="2"/>
</dbReference>
<dbReference type="NCBIfam" id="TIGR00782">
    <property type="entry name" value="ccoP"/>
    <property type="match status" value="1"/>
</dbReference>
<keyword evidence="15 19" id="KW-0560">Oxidoreductase</keyword>
<dbReference type="SUPFAM" id="SSF46626">
    <property type="entry name" value="Cytochrome c"/>
    <property type="match status" value="2"/>
</dbReference>
<dbReference type="GO" id="GO:0046872">
    <property type="term" value="F:metal ion binding"/>
    <property type="evidence" value="ECO:0007669"/>
    <property type="project" value="UniProtKB-KW"/>
</dbReference>
<evidence type="ECO:0000256" key="3">
    <source>
        <dbReference type="ARBA" id="ARBA00006113"/>
    </source>
</evidence>
<comment type="function">
    <text evidence="19">C-type cytochrome. Part of the cbb3-type cytochrome c oxidase complex.</text>
</comment>
<evidence type="ECO:0000256" key="6">
    <source>
        <dbReference type="ARBA" id="ARBA00022519"/>
    </source>
</evidence>
<keyword evidence="18 19" id="KW-0472">Membrane</keyword>
<organism evidence="24 25">
    <name type="scientific">Malikia granosa</name>
    <dbReference type="NCBI Taxonomy" id="263067"/>
    <lineage>
        <taxon>Bacteria</taxon>
        <taxon>Pseudomonadati</taxon>
        <taxon>Pseudomonadota</taxon>
        <taxon>Betaproteobacteria</taxon>
        <taxon>Burkholderiales</taxon>
        <taxon>Comamonadaceae</taxon>
        <taxon>Malikia</taxon>
    </lineage>
</organism>
<dbReference type="InterPro" id="IPR009056">
    <property type="entry name" value="Cyt_c-like_dom"/>
</dbReference>
<evidence type="ECO:0000256" key="7">
    <source>
        <dbReference type="ARBA" id="ARBA00022617"/>
    </source>
</evidence>
<evidence type="ECO:0000313" key="25">
    <source>
        <dbReference type="Proteomes" id="UP000238589"/>
    </source>
</evidence>
<feature type="binding site" description="covalent" evidence="21">
    <location>
        <position position="227"/>
    </location>
    <ligand>
        <name>heme c</name>
        <dbReference type="ChEBI" id="CHEBI:61717"/>
        <label>2</label>
    </ligand>
</feature>
<evidence type="ECO:0000256" key="17">
    <source>
        <dbReference type="ARBA" id="ARBA00023065"/>
    </source>
</evidence>
<keyword evidence="17 19" id="KW-0406">Ion transport</keyword>
<dbReference type="PANTHER" id="PTHR33751">
    <property type="entry name" value="CBB3-TYPE CYTOCHROME C OXIDASE SUBUNIT FIXP"/>
    <property type="match status" value="1"/>
</dbReference>
<dbReference type="PANTHER" id="PTHR33751:SF1">
    <property type="entry name" value="CBB3-TYPE CYTOCHROME C OXIDASE SUBUNIT FIXP"/>
    <property type="match status" value="1"/>
</dbReference>
<dbReference type="GO" id="GO:0009055">
    <property type="term" value="F:electron transfer activity"/>
    <property type="evidence" value="ECO:0007669"/>
    <property type="project" value="InterPro"/>
</dbReference>
<feature type="domain" description="Cytochrome c" evidence="23">
    <location>
        <begin position="128"/>
        <end position="208"/>
    </location>
</feature>